<name>A0A1H0B1Y4_9SPHI</name>
<proteinExistence type="inferred from homology"/>
<dbReference type="EMBL" id="FNGY01000007">
    <property type="protein sequence ID" value="SDN39323.1"/>
    <property type="molecule type" value="Genomic_DNA"/>
</dbReference>
<organism evidence="4 5">
    <name type="scientific">Pedobacter steynii</name>
    <dbReference type="NCBI Taxonomy" id="430522"/>
    <lineage>
        <taxon>Bacteria</taxon>
        <taxon>Pseudomonadati</taxon>
        <taxon>Bacteroidota</taxon>
        <taxon>Sphingobacteriia</taxon>
        <taxon>Sphingobacteriales</taxon>
        <taxon>Sphingobacteriaceae</taxon>
        <taxon>Pedobacter</taxon>
    </lineage>
</organism>
<evidence type="ECO:0000313" key="5">
    <source>
        <dbReference type="Proteomes" id="UP000183200"/>
    </source>
</evidence>
<keyword evidence="2 3" id="KW-0479">Metal-binding</keyword>
<dbReference type="AlphaFoldDB" id="A0A1H0B1Y4"/>
<feature type="binding site" evidence="3">
    <location>
        <position position="120"/>
    </location>
    <ligand>
        <name>a divalent metal cation</name>
        <dbReference type="ChEBI" id="CHEBI:60240"/>
    </ligand>
</feature>
<dbReference type="Gene3D" id="1.20.120.450">
    <property type="entry name" value="dinb family like domain"/>
    <property type="match status" value="1"/>
</dbReference>
<protein>
    <submittedName>
        <fullName evidence="4">Uncharacterized damage-inducible protein DinB (Forms a four-helix bundle)</fullName>
    </submittedName>
</protein>
<dbReference type="STRING" id="430522.BFS30_19450"/>
<dbReference type="OrthoDB" id="9811413at2"/>
<gene>
    <name evidence="4" type="ORF">SAMN05421820_107272</name>
</gene>
<feature type="binding site" evidence="3">
    <location>
        <position position="124"/>
    </location>
    <ligand>
        <name>a divalent metal cation</name>
        <dbReference type="ChEBI" id="CHEBI:60240"/>
    </ligand>
</feature>
<dbReference type="InterPro" id="IPR007837">
    <property type="entry name" value="DinB"/>
</dbReference>
<evidence type="ECO:0000256" key="2">
    <source>
        <dbReference type="ARBA" id="ARBA00022723"/>
    </source>
</evidence>
<dbReference type="Pfam" id="PF05163">
    <property type="entry name" value="DinB"/>
    <property type="match status" value="1"/>
</dbReference>
<dbReference type="PANTHER" id="PTHR37302">
    <property type="entry name" value="SLR1116 PROTEIN"/>
    <property type="match status" value="1"/>
</dbReference>
<accession>A0A1H0B1Y4</accession>
<dbReference type="PANTHER" id="PTHR37302:SF3">
    <property type="entry name" value="DAMAGE-INDUCIBLE PROTEIN DINB"/>
    <property type="match status" value="1"/>
</dbReference>
<dbReference type="Proteomes" id="UP000183200">
    <property type="component" value="Unassembled WGS sequence"/>
</dbReference>
<dbReference type="RefSeq" id="WP_074610504.1">
    <property type="nucleotide sequence ID" value="NZ_FNGY01000007.1"/>
</dbReference>
<evidence type="ECO:0000256" key="3">
    <source>
        <dbReference type="PIRSR" id="PIRSR607837-1"/>
    </source>
</evidence>
<dbReference type="GO" id="GO:0046872">
    <property type="term" value="F:metal ion binding"/>
    <property type="evidence" value="ECO:0007669"/>
    <property type="project" value="UniProtKB-KW"/>
</dbReference>
<dbReference type="SUPFAM" id="SSF109854">
    <property type="entry name" value="DinB/YfiT-like putative metalloenzymes"/>
    <property type="match status" value="1"/>
</dbReference>
<keyword evidence="5" id="KW-1185">Reference proteome</keyword>
<reference evidence="5" key="1">
    <citation type="submission" date="2016-10" db="EMBL/GenBank/DDBJ databases">
        <authorList>
            <person name="Varghese N."/>
            <person name="Submissions S."/>
        </authorList>
    </citation>
    <scope>NUCLEOTIDE SEQUENCE [LARGE SCALE GENOMIC DNA]</scope>
    <source>
        <strain evidence="5">DSM 19110</strain>
    </source>
</reference>
<dbReference type="InterPro" id="IPR034660">
    <property type="entry name" value="DinB/YfiT-like"/>
</dbReference>
<evidence type="ECO:0000313" key="4">
    <source>
        <dbReference type="EMBL" id="SDN39323.1"/>
    </source>
</evidence>
<comment type="similarity">
    <text evidence="1">Belongs to the DinB family.</text>
</comment>
<sequence>MKDYFFNLLEFDYWTNARLLAAMQGATEIPQRAQDLFNHLIAASRIWGSRMVGEMQDVQVWAHFDMERWQQELDYNRKLITDFLHSIEEEDLSRKVHYYTTKGVSYETSISDMLTHIFIHSGYHQGQIVSLIKPFLTTAPDLMYITYTREKK</sequence>
<evidence type="ECO:0000256" key="1">
    <source>
        <dbReference type="ARBA" id="ARBA00008635"/>
    </source>
</evidence>
<feature type="binding site" evidence="3">
    <location>
        <position position="39"/>
    </location>
    <ligand>
        <name>a divalent metal cation</name>
        <dbReference type="ChEBI" id="CHEBI:60240"/>
    </ligand>
</feature>